<keyword evidence="2" id="KW-1185">Reference proteome</keyword>
<proteinExistence type="predicted"/>
<dbReference type="STRING" id="1450539.A0A318ZMT5"/>
<accession>A0A318ZMT5</accession>
<dbReference type="RefSeq" id="XP_025434891.1">
    <property type="nucleotide sequence ID" value="XM_025578683.1"/>
</dbReference>
<organism evidence="1 2">
    <name type="scientific">Aspergillus saccharolyticus JOP 1030-1</name>
    <dbReference type="NCBI Taxonomy" id="1450539"/>
    <lineage>
        <taxon>Eukaryota</taxon>
        <taxon>Fungi</taxon>
        <taxon>Dikarya</taxon>
        <taxon>Ascomycota</taxon>
        <taxon>Pezizomycotina</taxon>
        <taxon>Eurotiomycetes</taxon>
        <taxon>Eurotiomycetidae</taxon>
        <taxon>Eurotiales</taxon>
        <taxon>Aspergillaceae</taxon>
        <taxon>Aspergillus</taxon>
        <taxon>Aspergillus subgen. Circumdati</taxon>
    </lineage>
</organism>
<name>A0A318ZMT5_9EURO</name>
<evidence type="ECO:0008006" key="3">
    <source>
        <dbReference type="Google" id="ProtNLM"/>
    </source>
</evidence>
<dbReference type="Proteomes" id="UP000248349">
    <property type="component" value="Unassembled WGS sequence"/>
</dbReference>
<gene>
    <name evidence="1" type="ORF">BP01DRAFT_403579</name>
</gene>
<sequence>MAGDLEYRGLMTAKPVYSGKMFIEGRPSEEKLQQYLLRAAPPKTSTPKRPKPSRVALITVLVGPAQTMYRIPELKARSSSAFFDIVIARRSVKHAVRLPDIKPSTFEQYSSWLHDPIHMPSSSFRDLIDMYTLADRLLDTKLESQMVELLVTKYSGSYNPPSYEDMVFASRVVPFCAPLYRFLVDIEAQSGSCTSSGLREHGRDKWISFLEGSEGDQLAQRTVPEAMSTAMTKLASSRPKIILNASDYRRRVAP</sequence>
<reference evidence="1 2" key="1">
    <citation type="submission" date="2016-12" db="EMBL/GenBank/DDBJ databases">
        <title>The genomes of Aspergillus section Nigri reveals drivers in fungal speciation.</title>
        <authorList>
            <consortium name="DOE Joint Genome Institute"/>
            <person name="Vesth T.C."/>
            <person name="Nybo J."/>
            <person name="Theobald S."/>
            <person name="Brandl J."/>
            <person name="Frisvad J.C."/>
            <person name="Nielsen K.F."/>
            <person name="Lyhne E.K."/>
            <person name="Kogle M.E."/>
            <person name="Kuo A."/>
            <person name="Riley R."/>
            <person name="Clum A."/>
            <person name="Nolan M."/>
            <person name="Lipzen A."/>
            <person name="Salamov A."/>
            <person name="Henrissat B."/>
            <person name="Wiebenga A."/>
            <person name="De Vries R.P."/>
            <person name="Grigoriev I.V."/>
            <person name="Mortensen U.H."/>
            <person name="Andersen M.R."/>
            <person name="Baker S.E."/>
        </authorList>
    </citation>
    <scope>NUCLEOTIDE SEQUENCE [LARGE SCALE GENOMIC DNA]</scope>
    <source>
        <strain evidence="1 2">JOP 1030-1</strain>
    </source>
</reference>
<dbReference type="EMBL" id="KZ821220">
    <property type="protein sequence ID" value="PYH48909.1"/>
    <property type="molecule type" value="Genomic_DNA"/>
</dbReference>
<dbReference type="AlphaFoldDB" id="A0A318ZMT5"/>
<dbReference type="OrthoDB" id="1022638at2759"/>
<evidence type="ECO:0000313" key="2">
    <source>
        <dbReference type="Proteomes" id="UP000248349"/>
    </source>
</evidence>
<dbReference type="GeneID" id="37079912"/>
<protein>
    <recommendedName>
        <fullName evidence="3">BTB domain-containing protein</fullName>
    </recommendedName>
</protein>
<evidence type="ECO:0000313" key="1">
    <source>
        <dbReference type="EMBL" id="PYH48909.1"/>
    </source>
</evidence>